<proteinExistence type="predicted"/>
<gene>
    <name evidence="1" type="ORF">CR105_16030</name>
</gene>
<reference evidence="1 2" key="1">
    <citation type="submission" date="2017-10" db="EMBL/GenBank/DDBJ databases">
        <title>Massilia psychrophilum sp. nov., a novel purple-pigmented bacterium isolated from Tianshan glacier, Xinjiang Municipality, China.</title>
        <authorList>
            <person name="Wang H."/>
        </authorList>
    </citation>
    <scope>NUCLEOTIDE SEQUENCE [LARGE SCALE GENOMIC DNA]</scope>
    <source>
        <strain evidence="1 2">JCM 30074</strain>
    </source>
</reference>
<evidence type="ECO:0008006" key="3">
    <source>
        <dbReference type="Google" id="ProtNLM"/>
    </source>
</evidence>
<name>A0A2G8TCU8_9BURK</name>
<dbReference type="EMBL" id="PDOC01000010">
    <property type="protein sequence ID" value="PIL43860.1"/>
    <property type="molecule type" value="Genomic_DNA"/>
</dbReference>
<organism evidence="1 2">
    <name type="scientific">Massilia eurypsychrophila</name>
    <dbReference type="NCBI Taxonomy" id="1485217"/>
    <lineage>
        <taxon>Bacteria</taxon>
        <taxon>Pseudomonadati</taxon>
        <taxon>Pseudomonadota</taxon>
        <taxon>Betaproteobacteria</taxon>
        <taxon>Burkholderiales</taxon>
        <taxon>Oxalobacteraceae</taxon>
        <taxon>Telluria group</taxon>
        <taxon>Massilia</taxon>
    </lineage>
</organism>
<dbReference type="Proteomes" id="UP000230390">
    <property type="component" value="Unassembled WGS sequence"/>
</dbReference>
<dbReference type="OrthoDB" id="8762210at2"/>
<protein>
    <recommendedName>
        <fullName evidence="3">DUF1376 domain-containing protein</fullName>
    </recommendedName>
</protein>
<dbReference type="RefSeq" id="WP_099789959.1">
    <property type="nucleotide sequence ID" value="NZ_JBHLYV010000012.1"/>
</dbReference>
<comment type="caution">
    <text evidence="1">The sequence shown here is derived from an EMBL/GenBank/DDBJ whole genome shotgun (WGS) entry which is preliminary data.</text>
</comment>
<evidence type="ECO:0000313" key="1">
    <source>
        <dbReference type="EMBL" id="PIL43860.1"/>
    </source>
</evidence>
<dbReference type="AlphaFoldDB" id="A0A2G8TCU8"/>
<evidence type="ECO:0000313" key="2">
    <source>
        <dbReference type="Proteomes" id="UP000230390"/>
    </source>
</evidence>
<accession>A0A2G8TCU8</accession>
<keyword evidence="2" id="KW-1185">Reference proteome</keyword>
<sequence>MTTHFLAVKNWAEFQHYGKRNPPWIKLHRALLDDYAFCSLADASKAHLMLLWVYASQNDGQVPDDTPFLERKLSCQGLDLQIFVEAGFLIKSPRPGLALAAR</sequence>